<accession>A0A518CLS0</accession>
<dbReference type="RefSeq" id="WP_144995379.1">
    <property type="nucleotide sequence ID" value="NZ_CP036281.1"/>
</dbReference>
<feature type="compositionally biased region" description="Low complexity" evidence="1">
    <location>
        <begin position="415"/>
        <end position="426"/>
    </location>
</feature>
<dbReference type="KEGG" id="plon:Pla110_19130"/>
<dbReference type="Proteomes" id="UP000317178">
    <property type="component" value="Chromosome"/>
</dbReference>
<dbReference type="EMBL" id="CP036281">
    <property type="protein sequence ID" value="QDU80189.1"/>
    <property type="molecule type" value="Genomic_DNA"/>
</dbReference>
<evidence type="ECO:0000313" key="2">
    <source>
        <dbReference type="EMBL" id="QDU80189.1"/>
    </source>
</evidence>
<name>A0A518CLS0_9PLAN</name>
<dbReference type="AlphaFoldDB" id="A0A518CLS0"/>
<organism evidence="2 3">
    <name type="scientific">Polystyrenella longa</name>
    <dbReference type="NCBI Taxonomy" id="2528007"/>
    <lineage>
        <taxon>Bacteria</taxon>
        <taxon>Pseudomonadati</taxon>
        <taxon>Planctomycetota</taxon>
        <taxon>Planctomycetia</taxon>
        <taxon>Planctomycetales</taxon>
        <taxon>Planctomycetaceae</taxon>
        <taxon>Polystyrenella</taxon>
    </lineage>
</organism>
<feature type="region of interest" description="Disordered" evidence="1">
    <location>
        <begin position="202"/>
        <end position="242"/>
    </location>
</feature>
<feature type="region of interest" description="Disordered" evidence="1">
    <location>
        <begin position="256"/>
        <end position="277"/>
    </location>
</feature>
<dbReference type="OrthoDB" id="9815497at2"/>
<sequence length="471" mass="51838">MSIYTARSYTAIFRSLLLILPIMMLNAPLSAQSPNLASVEPQGVGLVKFTADPDWTQLPTFFNEQEFYISLIKGKRNKFPTEYQLKIKVPGLVLIATPLNEPPNLEGYDEEETEGMTFVAPSEFVKKGWEPVGVAMQKGLPQILMRKNFEIKGDINFMVQKNLGPFLFLPTKPEYAQTISSLDVVALDNLVNSTTEVTVTDASSTFPDGLSPGENVPVEMKPNTSEQTEAQPGSPSAGQPGGLVGTILGIAKALSGNGPVATPQEASPVNNKPQTGDNKAMFIKNVSLEKIKCPVEREEVDRELHTDYRGGVVFFSNAESLEMFKKETDQNSAPANYQIFLTGQATQKRCPLSNNDFDEEYSMNVGYGKEVYFHSQSDLSRLEKTEASYKLLKMFGNTPFERAFEVAIPEPPSAESPSPETISSATVAGNEEPQSVSNPQNKTTSTKSVPEKRKLSKGALRRLERSENRQD</sequence>
<feature type="compositionally biased region" description="Basic and acidic residues" evidence="1">
    <location>
        <begin position="461"/>
        <end position="471"/>
    </location>
</feature>
<keyword evidence="3" id="KW-1185">Reference proteome</keyword>
<feature type="compositionally biased region" description="Polar residues" evidence="1">
    <location>
        <begin position="432"/>
        <end position="448"/>
    </location>
</feature>
<proteinExistence type="predicted"/>
<feature type="compositionally biased region" description="Polar residues" evidence="1">
    <location>
        <begin position="264"/>
        <end position="277"/>
    </location>
</feature>
<feature type="region of interest" description="Disordered" evidence="1">
    <location>
        <begin position="410"/>
        <end position="471"/>
    </location>
</feature>
<protein>
    <recommendedName>
        <fullName evidence="4">YHS domain protein</fullName>
    </recommendedName>
</protein>
<gene>
    <name evidence="2" type="ORF">Pla110_19130</name>
</gene>
<reference evidence="2 3" key="1">
    <citation type="submission" date="2019-02" db="EMBL/GenBank/DDBJ databases">
        <title>Deep-cultivation of Planctomycetes and their phenomic and genomic characterization uncovers novel biology.</title>
        <authorList>
            <person name="Wiegand S."/>
            <person name="Jogler M."/>
            <person name="Boedeker C."/>
            <person name="Pinto D."/>
            <person name="Vollmers J."/>
            <person name="Rivas-Marin E."/>
            <person name="Kohn T."/>
            <person name="Peeters S.H."/>
            <person name="Heuer A."/>
            <person name="Rast P."/>
            <person name="Oberbeckmann S."/>
            <person name="Bunk B."/>
            <person name="Jeske O."/>
            <person name="Meyerdierks A."/>
            <person name="Storesund J.E."/>
            <person name="Kallscheuer N."/>
            <person name="Luecker S."/>
            <person name="Lage O.M."/>
            <person name="Pohl T."/>
            <person name="Merkel B.J."/>
            <person name="Hornburger P."/>
            <person name="Mueller R.-W."/>
            <person name="Bruemmer F."/>
            <person name="Labrenz M."/>
            <person name="Spormann A.M."/>
            <person name="Op den Camp H."/>
            <person name="Overmann J."/>
            <person name="Amann R."/>
            <person name="Jetten M.S.M."/>
            <person name="Mascher T."/>
            <person name="Medema M.H."/>
            <person name="Devos D.P."/>
            <person name="Kaster A.-K."/>
            <person name="Ovreas L."/>
            <person name="Rohde M."/>
            <person name="Galperin M.Y."/>
            <person name="Jogler C."/>
        </authorList>
    </citation>
    <scope>NUCLEOTIDE SEQUENCE [LARGE SCALE GENOMIC DNA]</scope>
    <source>
        <strain evidence="2 3">Pla110</strain>
    </source>
</reference>
<evidence type="ECO:0000256" key="1">
    <source>
        <dbReference type="SAM" id="MobiDB-lite"/>
    </source>
</evidence>
<evidence type="ECO:0000313" key="3">
    <source>
        <dbReference type="Proteomes" id="UP000317178"/>
    </source>
</evidence>
<evidence type="ECO:0008006" key="4">
    <source>
        <dbReference type="Google" id="ProtNLM"/>
    </source>
</evidence>